<evidence type="ECO:0000313" key="1">
    <source>
        <dbReference type="EMBL" id="GFY30755.1"/>
    </source>
</evidence>
<reference evidence="1" key="1">
    <citation type="submission" date="2020-08" db="EMBL/GenBank/DDBJ databases">
        <title>Multicomponent nature underlies the extraordinary mechanical properties of spider dragline silk.</title>
        <authorList>
            <person name="Kono N."/>
            <person name="Nakamura H."/>
            <person name="Mori M."/>
            <person name="Yoshida Y."/>
            <person name="Ohtoshi R."/>
            <person name="Malay A.D."/>
            <person name="Moran D.A.P."/>
            <person name="Tomita M."/>
            <person name="Numata K."/>
            <person name="Arakawa K."/>
        </authorList>
    </citation>
    <scope>NUCLEOTIDE SEQUENCE</scope>
</reference>
<dbReference type="AlphaFoldDB" id="A0A8X6W9H0"/>
<comment type="caution">
    <text evidence="1">The sequence shown here is derived from an EMBL/GenBank/DDBJ whole genome shotgun (WGS) entry which is preliminary data.</text>
</comment>
<organism evidence="1 2">
    <name type="scientific">Trichonephila clavipes</name>
    <name type="common">Golden silk orbweaver</name>
    <name type="synonym">Nephila clavipes</name>
    <dbReference type="NCBI Taxonomy" id="2585209"/>
    <lineage>
        <taxon>Eukaryota</taxon>
        <taxon>Metazoa</taxon>
        <taxon>Ecdysozoa</taxon>
        <taxon>Arthropoda</taxon>
        <taxon>Chelicerata</taxon>
        <taxon>Arachnida</taxon>
        <taxon>Araneae</taxon>
        <taxon>Araneomorphae</taxon>
        <taxon>Entelegynae</taxon>
        <taxon>Araneoidea</taxon>
        <taxon>Nephilidae</taxon>
        <taxon>Trichonephila</taxon>
    </lineage>
</organism>
<gene>
    <name evidence="1" type="ORF">TNCV_3119151</name>
</gene>
<accession>A0A8X6W9H0</accession>
<proteinExistence type="predicted"/>
<evidence type="ECO:0000313" key="2">
    <source>
        <dbReference type="Proteomes" id="UP000887159"/>
    </source>
</evidence>
<dbReference type="EMBL" id="BMAU01021394">
    <property type="protein sequence ID" value="GFY30755.1"/>
    <property type="molecule type" value="Genomic_DNA"/>
</dbReference>
<keyword evidence="2" id="KW-1185">Reference proteome</keyword>
<protein>
    <submittedName>
        <fullName evidence="1">Uncharacterized protein</fullName>
    </submittedName>
</protein>
<dbReference type="Proteomes" id="UP000887159">
    <property type="component" value="Unassembled WGS sequence"/>
</dbReference>
<name>A0A8X6W9H0_TRICX</name>
<sequence length="79" mass="8940">MGFWDQWIEETSYTCDHAQDAPDRPVVQKTVTSYYTAHVEPNASLAAVLTQAAHSLWGPCVFPNHHKAPEPKEVWYRGA</sequence>